<name>A0A4Q7WTB6_9ACTN</name>
<feature type="chain" id="PRO_5020914915" evidence="1">
    <location>
        <begin position="27"/>
        <end position="326"/>
    </location>
</feature>
<gene>
    <name evidence="2" type="ORF">EV645_4498</name>
</gene>
<reference evidence="2 3" key="1">
    <citation type="journal article" date="2015" name="Stand. Genomic Sci.">
        <title>Genomic Encyclopedia of Bacterial and Archaeal Type Strains, Phase III: the genomes of soil and plant-associated and newly described type strains.</title>
        <authorList>
            <person name="Whitman W.B."/>
            <person name="Woyke T."/>
            <person name="Klenk H.P."/>
            <person name="Zhou Y."/>
            <person name="Lilburn T.G."/>
            <person name="Beck B.J."/>
            <person name="De Vos P."/>
            <person name="Vandamme P."/>
            <person name="Eisen J.A."/>
            <person name="Garrity G."/>
            <person name="Hugenholtz P."/>
            <person name="Kyrpides N.C."/>
        </authorList>
    </citation>
    <scope>NUCLEOTIDE SEQUENCE [LARGE SCALE GENOMIC DNA]</scope>
    <source>
        <strain evidence="2 3">VKM Ac-2540</strain>
    </source>
</reference>
<dbReference type="EMBL" id="SHKR01000013">
    <property type="protein sequence ID" value="RZU13647.1"/>
    <property type="molecule type" value="Genomic_DNA"/>
</dbReference>
<organism evidence="2 3">
    <name type="scientific">Kribbella rubisoli</name>
    <dbReference type="NCBI Taxonomy" id="3075929"/>
    <lineage>
        <taxon>Bacteria</taxon>
        <taxon>Bacillati</taxon>
        <taxon>Actinomycetota</taxon>
        <taxon>Actinomycetes</taxon>
        <taxon>Propionibacteriales</taxon>
        <taxon>Kribbellaceae</taxon>
        <taxon>Kribbella</taxon>
    </lineage>
</organism>
<evidence type="ECO:0000256" key="1">
    <source>
        <dbReference type="SAM" id="SignalP"/>
    </source>
</evidence>
<keyword evidence="1" id="KW-0732">Signal</keyword>
<sequence>MNRRLTALAGCAALALTALMPAAAHAQGTAKPDPTKPGATVPGTNKKITAAQANACFVWQGGVTASGGHHFADPTATTPPQTPDDWTTAGVYTPGQVRLSARQTIEPDISGTDRYGYVVIGDALYYSYYQAYEDGTIDNRSLSRVGGGWGSFTFLETSDYESPDNGTKKIYRSTSYALRNDGVLYRWDIGGKGWRATGSYPGFSSVKTMTLIAKTPTYDTFLANTRGGALYTIRIPSASPMKPVVKQVRTRTWQGFETLSAMGCGQYGTLLLGVDKDTKKNYLYAVGHANGLSTVIQSRGEVAGDFSDPVNFRWVTIPVYDTANGE</sequence>
<feature type="signal peptide" evidence="1">
    <location>
        <begin position="1"/>
        <end position="26"/>
    </location>
</feature>
<dbReference type="AlphaFoldDB" id="A0A4Q7WTB6"/>
<proteinExistence type="predicted"/>
<dbReference type="Proteomes" id="UP000292027">
    <property type="component" value="Unassembled WGS sequence"/>
</dbReference>
<dbReference type="RefSeq" id="WP_130445887.1">
    <property type="nucleotide sequence ID" value="NZ_SHKR01000013.1"/>
</dbReference>
<protein>
    <submittedName>
        <fullName evidence="2">Uncharacterized protein</fullName>
    </submittedName>
</protein>
<accession>A0A4Q7WTB6</accession>
<keyword evidence="3" id="KW-1185">Reference proteome</keyword>
<evidence type="ECO:0000313" key="2">
    <source>
        <dbReference type="EMBL" id="RZU13647.1"/>
    </source>
</evidence>
<evidence type="ECO:0000313" key="3">
    <source>
        <dbReference type="Proteomes" id="UP000292027"/>
    </source>
</evidence>
<comment type="caution">
    <text evidence="2">The sequence shown here is derived from an EMBL/GenBank/DDBJ whole genome shotgun (WGS) entry which is preliminary data.</text>
</comment>
<dbReference type="OrthoDB" id="5178952at2"/>